<proteinExistence type="predicted"/>
<evidence type="ECO:0000313" key="1">
    <source>
        <dbReference type="EMBL" id="CAH1776581.1"/>
    </source>
</evidence>
<protein>
    <submittedName>
        <fullName evidence="1">Uncharacterized protein</fullName>
    </submittedName>
</protein>
<dbReference type="AlphaFoldDB" id="A0A8J1TEQ9"/>
<reference evidence="1" key="1">
    <citation type="submission" date="2022-03" db="EMBL/GenBank/DDBJ databases">
        <authorList>
            <person name="Martin C."/>
        </authorList>
    </citation>
    <scope>NUCLEOTIDE SEQUENCE</scope>
</reference>
<sequence>MSSHPFIYFNLYISASNGRFYCGARVLSCVCCDGRCGPTTGCNCPPCQPIPLYISIFIFQQAMVDSTVGLGFSLVYAVMGDVGQLQAVTVPHARPWTVKRKRGSRIS</sequence>
<gene>
    <name evidence="1" type="ORF">OFUS_LOCUS3744</name>
</gene>
<keyword evidence="2" id="KW-1185">Reference proteome</keyword>
<accession>A0A8J1TEQ9</accession>
<organism evidence="1 2">
    <name type="scientific">Owenia fusiformis</name>
    <name type="common">Polychaete worm</name>
    <dbReference type="NCBI Taxonomy" id="6347"/>
    <lineage>
        <taxon>Eukaryota</taxon>
        <taxon>Metazoa</taxon>
        <taxon>Spiralia</taxon>
        <taxon>Lophotrochozoa</taxon>
        <taxon>Annelida</taxon>
        <taxon>Polychaeta</taxon>
        <taxon>Sedentaria</taxon>
        <taxon>Canalipalpata</taxon>
        <taxon>Sabellida</taxon>
        <taxon>Oweniida</taxon>
        <taxon>Oweniidae</taxon>
        <taxon>Owenia</taxon>
    </lineage>
</organism>
<dbReference type="Proteomes" id="UP000749559">
    <property type="component" value="Unassembled WGS sequence"/>
</dbReference>
<comment type="caution">
    <text evidence="1">The sequence shown here is derived from an EMBL/GenBank/DDBJ whole genome shotgun (WGS) entry which is preliminary data.</text>
</comment>
<evidence type="ECO:0000313" key="2">
    <source>
        <dbReference type="Proteomes" id="UP000749559"/>
    </source>
</evidence>
<name>A0A8J1TEQ9_OWEFU</name>
<dbReference type="EMBL" id="CAIIXF020000002">
    <property type="protein sequence ID" value="CAH1776581.1"/>
    <property type="molecule type" value="Genomic_DNA"/>
</dbReference>